<feature type="compositionally biased region" description="Polar residues" evidence="6">
    <location>
        <begin position="256"/>
        <end position="276"/>
    </location>
</feature>
<feature type="domain" description="NlpC/P60" evidence="9">
    <location>
        <begin position="318"/>
        <end position="442"/>
    </location>
</feature>
<comment type="similarity">
    <text evidence="1">Belongs to the peptidase C40 family.</text>
</comment>
<dbReference type="PROSITE" id="PS51935">
    <property type="entry name" value="NLPC_P60"/>
    <property type="match status" value="1"/>
</dbReference>
<evidence type="ECO:0000313" key="11">
    <source>
        <dbReference type="Proteomes" id="UP000664256"/>
    </source>
</evidence>
<protein>
    <submittedName>
        <fullName evidence="10">Glucosaminidase domain-containing protein</fullName>
    </submittedName>
</protein>
<feature type="compositionally biased region" description="Polar residues" evidence="6">
    <location>
        <begin position="43"/>
        <end position="63"/>
    </location>
</feature>
<dbReference type="InterPro" id="IPR007921">
    <property type="entry name" value="CHAP_dom"/>
</dbReference>
<dbReference type="PROSITE" id="PS50911">
    <property type="entry name" value="CHAP"/>
    <property type="match status" value="1"/>
</dbReference>
<comment type="caution">
    <text evidence="10">The sequence shown here is derived from an EMBL/GenBank/DDBJ whole genome shotgun (WGS) entry which is preliminary data.</text>
</comment>
<dbReference type="RefSeq" id="WP_206904174.1">
    <property type="nucleotide sequence ID" value="NZ_JAFLVT010000015.1"/>
</dbReference>
<comment type="similarity">
    <text evidence="2">Belongs to the glycosyl hydrolase 73 family.</text>
</comment>
<reference evidence="10 11" key="1">
    <citation type="submission" date="2021-03" db="EMBL/GenBank/DDBJ databases">
        <title>Enterococcal diversity collection.</title>
        <authorList>
            <person name="Gilmore M.S."/>
            <person name="Schwartzman J."/>
            <person name="Van Tyne D."/>
            <person name="Martin M."/>
            <person name="Earl A.M."/>
            <person name="Manson A.L."/>
            <person name="Straub T."/>
            <person name="Salamzade R."/>
            <person name="Saavedra J."/>
            <person name="Lebreton F."/>
            <person name="Prichula J."/>
            <person name="Schaufler K."/>
            <person name="Gaca A."/>
            <person name="Sgardioli B."/>
            <person name="Wagenaar J."/>
            <person name="Strong T."/>
        </authorList>
    </citation>
    <scope>NUCLEOTIDE SEQUENCE [LARGE SCALE GENOMIC DNA]</scope>
    <source>
        <strain evidence="10 11">MJM12</strain>
    </source>
</reference>
<sequence length="848" mass="92704">MKKRNSLRLRRALSMFSIVLVLFSQGTPAFANVVTTTQASEAVQNNSDTAVTETKNSPENTGEVSEGENDPKPAPTPVAVDKTVLTEMYNQLQNLINTEDQYRPSTFPGDKINELFQEASVMQNANEVDQNTVDALVERIKVFLGSLQLEVKPDKESLQALLKKAMDFKASEYTPASFKVLQKQIGLTNTLLTNEDASSDEVSSMLVNLQKAITGLVKEEAQKPTPTPKPDPKPETKPNPKPKPQPNKPATNKPNQSNTNQNQSKPSTTDATTPKQPVQGPSKDGTASAPLDDNLIVDSLTDSNLNGFELPLLNSLKDKKQGAIIAAALKTLNKPFAKDGKAPSAFNNLTLPNYLYNEIFGITLGKNYEEMVKDKKQISLEKAQPGDLLFWQDKEVNKVAIYLGQGKYIMATDENHEALKEQNKLKEAALEKKETTSDATKDATKDTEQTKDKEELPGVQIFTIQGYEVNDAGIVKIADKTDADSKEENDTALLSEKYGVIKKPSFAVSMPENLVLTQQGEKTLDNYAATVDFKANPITQRFIDAIADDARELGLKYDVFASVMIAQAILESGSGGSGLSRAPYYNLFGIKGSHGGSSVAMKTMEDKGNGELYQITANFRSYPSYKESLADYVELIRGGISGNDGFYQGAWRSEAGNYLQATDHLMGKYATDTQYSNKLNSIIAAYHLTQYDEPETPVGTKTGMIIQSRQNIPTYYRNKMIFPDFDGRNYNTSGSYPVGQCTWYVYNRITQLGGRVDNFMGNGGEWGQKGARLGYKTTGTPKVGYAVSFHPGVAGSSSVYGHVAFVEAVGPDGILVSEGNVVGPTTVSYRIIPNSIARSNNVTYVAPK</sequence>
<keyword evidence="7" id="KW-0732">Signal</keyword>
<evidence type="ECO:0000256" key="7">
    <source>
        <dbReference type="SAM" id="SignalP"/>
    </source>
</evidence>
<evidence type="ECO:0000256" key="1">
    <source>
        <dbReference type="ARBA" id="ARBA00007074"/>
    </source>
</evidence>
<dbReference type="InterPro" id="IPR000064">
    <property type="entry name" value="NLP_P60_dom"/>
</dbReference>
<dbReference type="Gene3D" id="4.10.80.30">
    <property type="entry name" value="DNA polymerase, domain 6"/>
    <property type="match status" value="1"/>
</dbReference>
<dbReference type="InterPro" id="IPR051056">
    <property type="entry name" value="Glycosyl_Hydrolase_73"/>
</dbReference>
<evidence type="ECO:0000256" key="4">
    <source>
        <dbReference type="ARBA" id="ARBA00022801"/>
    </source>
</evidence>
<name>A0ABS3H977_9ENTE</name>
<evidence type="ECO:0000256" key="2">
    <source>
        <dbReference type="ARBA" id="ARBA00010266"/>
    </source>
</evidence>
<dbReference type="Pfam" id="PF01832">
    <property type="entry name" value="Glucosaminidase"/>
    <property type="match status" value="1"/>
</dbReference>
<dbReference type="Gene3D" id="1.10.530.10">
    <property type="match status" value="1"/>
</dbReference>
<feature type="region of interest" description="Disordered" evidence="6">
    <location>
        <begin position="43"/>
        <end position="76"/>
    </location>
</feature>
<feature type="chain" id="PRO_5047290166" evidence="7">
    <location>
        <begin position="32"/>
        <end position="848"/>
    </location>
</feature>
<dbReference type="PANTHER" id="PTHR33308">
    <property type="entry name" value="PEPTIDOGLYCAN HYDROLASE FLGJ"/>
    <property type="match status" value="1"/>
</dbReference>
<organism evidence="10 11">
    <name type="scientific">Candidatus Enterococcus myersii</name>
    <dbReference type="NCBI Taxonomy" id="2815322"/>
    <lineage>
        <taxon>Bacteria</taxon>
        <taxon>Bacillati</taxon>
        <taxon>Bacillota</taxon>
        <taxon>Bacilli</taxon>
        <taxon>Lactobacillales</taxon>
        <taxon>Enterococcaceae</taxon>
        <taxon>Enterococcus</taxon>
    </lineage>
</organism>
<keyword evidence="4" id="KW-0378">Hydrolase</keyword>
<keyword evidence="3" id="KW-0645">Protease</keyword>
<proteinExistence type="inferred from homology"/>
<dbReference type="InterPro" id="IPR038765">
    <property type="entry name" value="Papain-like_cys_pep_sf"/>
</dbReference>
<evidence type="ECO:0000259" key="8">
    <source>
        <dbReference type="PROSITE" id="PS50911"/>
    </source>
</evidence>
<dbReference type="EMBL" id="JAFLVT010000015">
    <property type="protein sequence ID" value="MBO0450009.1"/>
    <property type="molecule type" value="Genomic_DNA"/>
</dbReference>
<evidence type="ECO:0000256" key="5">
    <source>
        <dbReference type="ARBA" id="ARBA00022807"/>
    </source>
</evidence>
<evidence type="ECO:0000313" key="10">
    <source>
        <dbReference type="EMBL" id="MBO0450009.1"/>
    </source>
</evidence>
<evidence type="ECO:0000256" key="6">
    <source>
        <dbReference type="SAM" id="MobiDB-lite"/>
    </source>
</evidence>
<dbReference type="Gene3D" id="3.90.1720.10">
    <property type="entry name" value="endopeptidase domain like (from Nostoc punctiforme)"/>
    <property type="match status" value="2"/>
</dbReference>
<dbReference type="SMART" id="SM00047">
    <property type="entry name" value="LYZ2"/>
    <property type="match status" value="1"/>
</dbReference>
<dbReference type="Gene3D" id="1.20.1270.90">
    <property type="entry name" value="AF1782-like"/>
    <property type="match status" value="1"/>
</dbReference>
<feature type="region of interest" description="Disordered" evidence="6">
    <location>
        <begin position="429"/>
        <end position="454"/>
    </location>
</feature>
<dbReference type="PANTHER" id="PTHR33308:SF9">
    <property type="entry name" value="PEPTIDOGLYCAN HYDROLASE FLGJ"/>
    <property type="match status" value="1"/>
</dbReference>
<dbReference type="Pfam" id="PF00877">
    <property type="entry name" value="NLPC_P60"/>
    <property type="match status" value="1"/>
</dbReference>
<keyword evidence="5" id="KW-0788">Thiol protease</keyword>
<accession>A0ABS3H977</accession>
<feature type="domain" description="Peptidase C51" evidence="8">
    <location>
        <begin position="716"/>
        <end position="846"/>
    </location>
</feature>
<evidence type="ECO:0000256" key="3">
    <source>
        <dbReference type="ARBA" id="ARBA00022670"/>
    </source>
</evidence>
<dbReference type="SUPFAM" id="SSF54001">
    <property type="entry name" value="Cysteine proteinases"/>
    <property type="match status" value="2"/>
</dbReference>
<dbReference type="Pfam" id="PF05257">
    <property type="entry name" value="CHAP"/>
    <property type="match status" value="1"/>
</dbReference>
<gene>
    <name evidence="10" type="ORF">JZO76_10795</name>
</gene>
<feature type="region of interest" description="Disordered" evidence="6">
    <location>
        <begin position="216"/>
        <end position="291"/>
    </location>
</feature>
<dbReference type="Proteomes" id="UP000664256">
    <property type="component" value="Unassembled WGS sequence"/>
</dbReference>
<dbReference type="InterPro" id="IPR002901">
    <property type="entry name" value="MGlyc_endo_b_GlcNAc-like_dom"/>
</dbReference>
<evidence type="ECO:0000259" key="9">
    <source>
        <dbReference type="PROSITE" id="PS51935"/>
    </source>
</evidence>
<feature type="signal peptide" evidence="7">
    <location>
        <begin position="1"/>
        <end position="31"/>
    </location>
</feature>
<keyword evidence="11" id="KW-1185">Reference proteome</keyword>